<keyword evidence="4 9" id="KW-1015">Disulfide bond</keyword>
<dbReference type="Pfam" id="PF00085">
    <property type="entry name" value="Thioredoxin"/>
    <property type="match status" value="1"/>
</dbReference>
<evidence type="ECO:0000256" key="8">
    <source>
        <dbReference type="PIRSR" id="PIRSR000077-1"/>
    </source>
</evidence>
<protein>
    <recommendedName>
        <fullName evidence="6 7">Thioredoxin</fullName>
    </recommendedName>
</protein>
<dbReference type="PANTHER" id="PTHR45663">
    <property type="entry name" value="GEO12009P1"/>
    <property type="match status" value="1"/>
</dbReference>
<dbReference type="SUPFAM" id="SSF52833">
    <property type="entry name" value="Thioredoxin-like"/>
    <property type="match status" value="1"/>
</dbReference>
<dbReference type="GO" id="GO:0045454">
    <property type="term" value="P:cell redox homeostasis"/>
    <property type="evidence" value="ECO:0007669"/>
    <property type="project" value="TreeGrafter"/>
</dbReference>
<dbReference type="NCBIfam" id="TIGR01068">
    <property type="entry name" value="thioredoxin"/>
    <property type="match status" value="1"/>
</dbReference>
<evidence type="ECO:0000313" key="12">
    <source>
        <dbReference type="Proteomes" id="UP000219947"/>
    </source>
</evidence>
<feature type="site" description="Contributes to redox potential value" evidence="8">
    <location>
        <position position="34"/>
    </location>
</feature>
<name>A0A2A8D3G2_9MICC</name>
<keyword evidence="2" id="KW-0813">Transport</keyword>
<feature type="site" description="Deprotonates C-terminal active site Cys" evidence="8">
    <location>
        <position position="26"/>
    </location>
</feature>
<feature type="domain" description="Thioredoxin" evidence="10">
    <location>
        <begin position="1"/>
        <end position="108"/>
    </location>
</feature>
<dbReference type="RefSeq" id="WP_070617981.1">
    <property type="nucleotide sequence ID" value="NZ_CAUVUD010000019.1"/>
</dbReference>
<evidence type="ECO:0000256" key="3">
    <source>
        <dbReference type="ARBA" id="ARBA00022982"/>
    </source>
</evidence>
<dbReference type="GO" id="GO:0015035">
    <property type="term" value="F:protein-disulfide reductase activity"/>
    <property type="evidence" value="ECO:0007669"/>
    <property type="project" value="UniProtKB-UniRule"/>
</dbReference>
<dbReference type="InterPro" id="IPR017937">
    <property type="entry name" value="Thioredoxin_CS"/>
</dbReference>
<feature type="active site" description="Nucleophile" evidence="8">
    <location>
        <position position="35"/>
    </location>
</feature>
<dbReference type="GO" id="GO:0005829">
    <property type="term" value="C:cytosol"/>
    <property type="evidence" value="ECO:0007669"/>
    <property type="project" value="TreeGrafter"/>
</dbReference>
<dbReference type="CDD" id="cd02947">
    <property type="entry name" value="TRX_family"/>
    <property type="match status" value="1"/>
</dbReference>
<dbReference type="EMBL" id="PDEV01000006">
    <property type="protein sequence ID" value="PEN15486.1"/>
    <property type="molecule type" value="Genomic_DNA"/>
</dbReference>
<feature type="disulfide bond" description="Redox-active" evidence="9">
    <location>
        <begin position="32"/>
        <end position="35"/>
    </location>
</feature>
<evidence type="ECO:0000259" key="10">
    <source>
        <dbReference type="PROSITE" id="PS51352"/>
    </source>
</evidence>
<dbReference type="InterPro" id="IPR013766">
    <property type="entry name" value="Thioredoxin_domain"/>
</dbReference>
<comment type="similarity">
    <text evidence="1 7">Belongs to the thioredoxin family.</text>
</comment>
<evidence type="ECO:0000256" key="7">
    <source>
        <dbReference type="PIRNR" id="PIRNR000077"/>
    </source>
</evidence>
<keyword evidence="3" id="KW-0249">Electron transport</keyword>
<evidence type="ECO:0000256" key="4">
    <source>
        <dbReference type="ARBA" id="ARBA00023157"/>
    </source>
</evidence>
<keyword evidence="12" id="KW-1185">Reference proteome</keyword>
<evidence type="ECO:0000256" key="1">
    <source>
        <dbReference type="ARBA" id="ARBA00008987"/>
    </source>
</evidence>
<reference evidence="11" key="1">
    <citation type="submission" date="2017-10" db="EMBL/GenBank/DDBJ databases">
        <title>Kefir isolates.</title>
        <authorList>
            <person name="Kim Y."/>
            <person name="Blasche S."/>
        </authorList>
    </citation>
    <scope>NUCLEOTIDE SEQUENCE [LARGE SCALE GENOMIC DNA]</scope>
    <source>
        <strain evidence="11">OG2-2</strain>
    </source>
</reference>
<dbReference type="FunFam" id="3.40.30.10:FF:000001">
    <property type="entry name" value="Thioredoxin"/>
    <property type="match status" value="1"/>
</dbReference>
<gene>
    <name evidence="11" type="primary">trxA</name>
    <name evidence="11" type="ORF">CRM92_10375</name>
</gene>
<evidence type="ECO:0000256" key="6">
    <source>
        <dbReference type="NCBIfam" id="TIGR01068"/>
    </source>
</evidence>
<dbReference type="PIRSF" id="PIRSF000077">
    <property type="entry name" value="Thioredoxin"/>
    <property type="match status" value="1"/>
</dbReference>
<dbReference type="PRINTS" id="PR00421">
    <property type="entry name" value="THIOREDOXIN"/>
</dbReference>
<dbReference type="PROSITE" id="PS51352">
    <property type="entry name" value="THIOREDOXIN_2"/>
    <property type="match status" value="1"/>
</dbReference>
<feature type="site" description="Contributes to redox potential value" evidence="8">
    <location>
        <position position="33"/>
    </location>
</feature>
<dbReference type="InterPro" id="IPR036249">
    <property type="entry name" value="Thioredoxin-like_sf"/>
</dbReference>
<organism evidence="11 12">
    <name type="scientific">Rothia dentocariosa</name>
    <dbReference type="NCBI Taxonomy" id="2047"/>
    <lineage>
        <taxon>Bacteria</taxon>
        <taxon>Bacillati</taxon>
        <taxon>Actinomycetota</taxon>
        <taxon>Actinomycetes</taxon>
        <taxon>Micrococcales</taxon>
        <taxon>Micrococcaceae</taxon>
        <taxon>Rothia</taxon>
    </lineage>
</organism>
<dbReference type="InterPro" id="IPR005746">
    <property type="entry name" value="Thioredoxin"/>
</dbReference>
<dbReference type="PANTHER" id="PTHR45663:SF11">
    <property type="entry name" value="GEO12009P1"/>
    <property type="match status" value="1"/>
</dbReference>
<comment type="caution">
    <text evidence="11">The sequence shown here is derived from an EMBL/GenBank/DDBJ whole genome shotgun (WGS) entry which is preliminary data.</text>
</comment>
<accession>A0A2A8D3G2</accession>
<evidence type="ECO:0000256" key="9">
    <source>
        <dbReference type="PIRSR" id="PIRSR000077-4"/>
    </source>
</evidence>
<keyword evidence="5 9" id="KW-0676">Redox-active center</keyword>
<dbReference type="PROSITE" id="PS00194">
    <property type="entry name" value="THIOREDOXIN_1"/>
    <property type="match status" value="1"/>
</dbReference>
<dbReference type="Gene3D" id="3.40.30.10">
    <property type="entry name" value="Glutaredoxin"/>
    <property type="match status" value="1"/>
</dbReference>
<evidence type="ECO:0000313" key="11">
    <source>
        <dbReference type="EMBL" id="PEN15486.1"/>
    </source>
</evidence>
<dbReference type="Proteomes" id="UP000219947">
    <property type="component" value="Unassembled WGS sequence"/>
</dbReference>
<sequence length="108" mass="11861">MSNAKAVTDATFKAEVLENSKPVIVDFWAEWCGPCRMVAPVLDEIAAEYGDKVDVVKVNVEESGDTAMEYGITSIPAIYLFKDGQVVKKSVGARPKQALIADFEEYIK</sequence>
<feature type="active site" description="Nucleophile" evidence="8">
    <location>
        <position position="32"/>
    </location>
</feature>
<dbReference type="AlphaFoldDB" id="A0A2A8D3G2"/>
<proteinExistence type="inferred from homology"/>
<evidence type="ECO:0000256" key="5">
    <source>
        <dbReference type="ARBA" id="ARBA00023284"/>
    </source>
</evidence>
<evidence type="ECO:0000256" key="2">
    <source>
        <dbReference type="ARBA" id="ARBA00022448"/>
    </source>
</evidence>